<proteinExistence type="predicted"/>
<dbReference type="EMBL" id="BPLR01011167">
    <property type="protein sequence ID" value="GIY44605.1"/>
    <property type="molecule type" value="Genomic_DNA"/>
</dbReference>
<dbReference type="Proteomes" id="UP001054945">
    <property type="component" value="Unassembled WGS sequence"/>
</dbReference>
<sequence>MCRPQSGDMWTSRGHHCTAVVESDIIRGRSEMTPEEFYGACMLCCMAHIPKRKAVTLFPLLSWRCWTL</sequence>
<name>A0AAV4TET2_CAEEX</name>
<keyword evidence="2" id="KW-1185">Reference proteome</keyword>
<evidence type="ECO:0000313" key="2">
    <source>
        <dbReference type="Proteomes" id="UP001054945"/>
    </source>
</evidence>
<comment type="caution">
    <text evidence="1">The sequence shown here is derived from an EMBL/GenBank/DDBJ whole genome shotgun (WGS) entry which is preliminary data.</text>
</comment>
<accession>A0AAV4TET2</accession>
<organism evidence="1 2">
    <name type="scientific">Caerostris extrusa</name>
    <name type="common">Bark spider</name>
    <name type="synonym">Caerostris bankana</name>
    <dbReference type="NCBI Taxonomy" id="172846"/>
    <lineage>
        <taxon>Eukaryota</taxon>
        <taxon>Metazoa</taxon>
        <taxon>Ecdysozoa</taxon>
        <taxon>Arthropoda</taxon>
        <taxon>Chelicerata</taxon>
        <taxon>Arachnida</taxon>
        <taxon>Araneae</taxon>
        <taxon>Araneomorphae</taxon>
        <taxon>Entelegynae</taxon>
        <taxon>Araneoidea</taxon>
        <taxon>Araneidae</taxon>
        <taxon>Caerostris</taxon>
    </lineage>
</organism>
<dbReference type="AlphaFoldDB" id="A0AAV4TET2"/>
<gene>
    <name evidence="1" type="ORF">CEXT_255821</name>
</gene>
<evidence type="ECO:0000313" key="1">
    <source>
        <dbReference type="EMBL" id="GIY44605.1"/>
    </source>
</evidence>
<protein>
    <submittedName>
        <fullName evidence="1">Uncharacterized protein</fullName>
    </submittedName>
</protein>
<reference evidence="1 2" key="1">
    <citation type="submission" date="2021-06" db="EMBL/GenBank/DDBJ databases">
        <title>Caerostris extrusa draft genome.</title>
        <authorList>
            <person name="Kono N."/>
            <person name="Arakawa K."/>
        </authorList>
    </citation>
    <scope>NUCLEOTIDE SEQUENCE [LARGE SCALE GENOMIC DNA]</scope>
</reference>